<evidence type="ECO:0000313" key="2">
    <source>
        <dbReference type="EMBL" id="MCS7478906.1"/>
    </source>
</evidence>
<feature type="chain" id="PRO_5041000902" evidence="1">
    <location>
        <begin position="30"/>
        <end position="103"/>
    </location>
</feature>
<evidence type="ECO:0000256" key="1">
    <source>
        <dbReference type="SAM" id="SignalP"/>
    </source>
</evidence>
<evidence type="ECO:0000313" key="3">
    <source>
        <dbReference type="Proteomes" id="UP001141259"/>
    </source>
</evidence>
<comment type="caution">
    <text evidence="2">The sequence shown here is derived from an EMBL/GenBank/DDBJ whole genome shotgun (WGS) entry which is preliminary data.</text>
</comment>
<dbReference type="EMBL" id="JANYMP010000008">
    <property type="protein sequence ID" value="MCS7478906.1"/>
    <property type="molecule type" value="Genomic_DNA"/>
</dbReference>
<protein>
    <submittedName>
        <fullName evidence="2">Uncharacterized protein</fullName>
    </submittedName>
</protein>
<dbReference type="RefSeq" id="WP_259624406.1">
    <property type="nucleotide sequence ID" value="NZ_JANYMP010000008.1"/>
</dbReference>
<dbReference type="AlphaFoldDB" id="A0A9X3AFY8"/>
<proteinExistence type="predicted"/>
<gene>
    <name evidence="2" type="ORF">NZH93_18760</name>
</gene>
<accession>A0A9X3AFY8</accession>
<keyword evidence="1" id="KW-0732">Signal</keyword>
<keyword evidence="3" id="KW-1185">Reference proteome</keyword>
<organism evidence="2 3">
    <name type="scientific">Umezawaea endophytica</name>
    <dbReference type="NCBI Taxonomy" id="1654476"/>
    <lineage>
        <taxon>Bacteria</taxon>
        <taxon>Bacillati</taxon>
        <taxon>Actinomycetota</taxon>
        <taxon>Actinomycetes</taxon>
        <taxon>Pseudonocardiales</taxon>
        <taxon>Pseudonocardiaceae</taxon>
        <taxon>Umezawaea</taxon>
    </lineage>
</organism>
<reference evidence="2" key="1">
    <citation type="submission" date="2022-08" db="EMBL/GenBank/DDBJ databases">
        <authorList>
            <person name="Tistechok S."/>
            <person name="Samborskyy M."/>
            <person name="Roman I."/>
        </authorList>
    </citation>
    <scope>NUCLEOTIDE SEQUENCE</scope>
    <source>
        <strain evidence="2">DSM 103496</strain>
    </source>
</reference>
<dbReference type="Proteomes" id="UP001141259">
    <property type="component" value="Unassembled WGS sequence"/>
</dbReference>
<feature type="signal peptide" evidence="1">
    <location>
        <begin position="1"/>
        <end position="29"/>
    </location>
</feature>
<name>A0A9X3AFY8_9PSEU</name>
<sequence length="103" mass="10496">MTIHRWARGSILVTAVLAAVLGAVGTARADPAAGAAALGTWSSSGDAWTHRFPPGPTAVERTVQPVTELGGAAPGPVQPVVAVDATSPWWAPDVDLDLEGYGR</sequence>